<proteinExistence type="predicted"/>
<organism evidence="1">
    <name type="scientific">marine sediment metagenome</name>
    <dbReference type="NCBI Taxonomy" id="412755"/>
    <lineage>
        <taxon>unclassified sequences</taxon>
        <taxon>metagenomes</taxon>
        <taxon>ecological metagenomes</taxon>
    </lineage>
</organism>
<protein>
    <submittedName>
        <fullName evidence="1">Secreted protein</fullName>
    </submittedName>
</protein>
<sequence>MLSCAYTRPVTALVLARLISSAAMGSVLSFSISDIMACCACSKLTPSRAVA</sequence>
<dbReference type="AlphaFoldDB" id="A0A1B6NQ13"/>
<gene>
    <name evidence="1" type="ORF">MGSAQ_002975</name>
</gene>
<name>A0A1B6NQ13_9ZZZZ</name>
<dbReference type="EMBL" id="AYSL01001732">
    <property type="protein sequence ID" value="KTF05526.1"/>
    <property type="molecule type" value="Genomic_DNA"/>
</dbReference>
<comment type="caution">
    <text evidence="1">The sequence shown here is derived from an EMBL/GenBank/DDBJ whole genome shotgun (WGS) entry which is preliminary data.</text>
</comment>
<evidence type="ECO:0000313" key="1">
    <source>
        <dbReference type="EMBL" id="KTF05526.1"/>
    </source>
</evidence>
<reference evidence="1" key="1">
    <citation type="submission" date="2013-11" db="EMBL/GenBank/DDBJ databases">
        <title>Microbial diversity, functional groups and degradation webs in Northern and Southern Mediterranean and Red Sea marine crude oil polluted sites.</title>
        <authorList>
            <person name="Daffonchio D."/>
            <person name="Mapelli F."/>
            <person name="Ferrer M."/>
            <person name="Richter M."/>
            <person name="Cherif A."/>
            <person name="Malkawi H.I."/>
            <person name="Yakimov M.M."/>
            <person name="Abdel-Fattah Y.R."/>
            <person name="Blaghen M."/>
            <person name="Golyshin P.N."/>
            <person name="Kalogerakis N."/>
            <person name="Boon N."/>
            <person name="Magagnini M."/>
            <person name="Fava F."/>
        </authorList>
    </citation>
    <scope>NUCLEOTIDE SEQUENCE</scope>
</reference>
<accession>A0A1B6NQ13</accession>